<dbReference type="InterPro" id="IPR052072">
    <property type="entry name" value="Vascular_dev_regulator"/>
</dbReference>
<dbReference type="AlphaFoldDB" id="A0A3P7ESI2"/>
<keyword evidence="3" id="KW-1185">Reference proteome</keyword>
<dbReference type="OrthoDB" id="6242619at2759"/>
<dbReference type="STRING" id="70667.A0A3P7ESI2"/>
<evidence type="ECO:0000259" key="1">
    <source>
        <dbReference type="PROSITE" id="PS51126"/>
    </source>
</evidence>
<dbReference type="PANTHER" id="PTHR16027:SF6">
    <property type="entry name" value="DILUTE DOMAIN-CONTAINING PROTEIN"/>
    <property type="match status" value="1"/>
</dbReference>
<evidence type="ECO:0000313" key="3">
    <source>
        <dbReference type="Proteomes" id="UP000275846"/>
    </source>
</evidence>
<feature type="domain" description="Dilute" evidence="1">
    <location>
        <begin position="1"/>
        <end position="234"/>
    </location>
</feature>
<dbReference type="EMBL" id="UYSU01040249">
    <property type="protein sequence ID" value="VDM02138.1"/>
    <property type="molecule type" value="Genomic_DNA"/>
</dbReference>
<accession>A0A3P7ESI2</accession>
<dbReference type="Proteomes" id="UP000275846">
    <property type="component" value="Unassembled WGS sequence"/>
</dbReference>
<dbReference type="InterPro" id="IPR002710">
    <property type="entry name" value="Dilute_dom"/>
</dbReference>
<dbReference type="GO" id="GO:0051020">
    <property type="term" value="F:GTPase binding"/>
    <property type="evidence" value="ECO:0007669"/>
    <property type="project" value="TreeGrafter"/>
</dbReference>
<name>A0A3P7ESI2_SCHSO</name>
<gene>
    <name evidence="2" type="ORF">SSLN_LOCUS15752</name>
</gene>
<reference evidence="2 3" key="1">
    <citation type="submission" date="2018-11" db="EMBL/GenBank/DDBJ databases">
        <authorList>
            <consortium name="Pathogen Informatics"/>
        </authorList>
    </citation>
    <scope>NUCLEOTIDE SEQUENCE [LARGE SCALE GENOMIC DNA]</scope>
    <source>
        <strain evidence="2 3">NST_G2</strain>
    </source>
</reference>
<dbReference type="PROSITE" id="PS51126">
    <property type="entry name" value="DILUTE"/>
    <property type="match status" value="1"/>
</dbReference>
<dbReference type="PANTHER" id="PTHR16027">
    <property type="entry name" value="DILUTE DOMAIN-CONTAINING PROTEIN YPR089W"/>
    <property type="match status" value="1"/>
</dbReference>
<proteinExistence type="predicted"/>
<organism evidence="2 3">
    <name type="scientific">Schistocephalus solidus</name>
    <name type="common">Tapeworm</name>
    <dbReference type="NCBI Taxonomy" id="70667"/>
    <lineage>
        <taxon>Eukaryota</taxon>
        <taxon>Metazoa</taxon>
        <taxon>Spiralia</taxon>
        <taxon>Lophotrochozoa</taxon>
        <taxon>Platyhelminthes</taxon>
        <taxon>Cestoda</taxon>
        <taxon>Eucestoda</taxon>
        <taxon>Diphyllobothriidea</taxon>
        <taxon>Diphyllobothriidae</taxon>
        <taxon>Schistocephalus</taxon>
    </lineage>
</organism>
<protein>
    <recommendedName>
        <fullName evidence="1">Dilute domain-containing protein</fullName>
    </recommendedName>
</protein>
<dbReference type="SMART" id="SM01132">
    <property type="entry name" value="DIL"/>
    <property type="match status" value="1"/>
</dbReference>
<evidence type="ECO:0000313" key="2">
    <source>
        <dbReference type="EMBL" id="VDM02138.1"/>
    </source>
</evidence>
<dbReference type="Pfam" id="PF01843">
    <property type="entry name" value="DIL"/>
    <property type="match status" value="1"/>
</dbReference>
<sequence>MLTNHLKERLLPSAVVVGALLEYEPIANLSCQAFSIGGQQHLKFTRQGTWQSRRPHHRRLMSTLEELHDLFTAHGADRSVLKQFFYQVFFYICSTALNSILLRKDLCNWARGAQIRYNLANLETWLSAKELVPEKPGLQPNKRSSHQVTVGVDLPSENGQSLGTLLNPMIQACQLLQSKKGSPDKATVEAICQNCRNLTEAQIIKLLTMYTPVDGYEPHVPPAFLHAVETRLKALRVGEAGTVSFGSLQLDRSTLLLETGYSINLSVPYHASTVPLGHLELPVELGISNLILPL</sequence>